<evidence type="ECO:0000313" key="2">
    <source>
        <dbReference type="Proteomes" id="UP000699042"/>
    </source>
</evidence>
<comment type="caution">
    <text evidence="1">The sequence shown here is derived from an EMBL/GenBank/DDBJ whole genome shotgun (WGS) entry which is preliminary data.</text>
</comment>
<accession>A0A9P7UDU9</accession>
<organism evidence="1 2">
    <name type="scientific">Colletotrichum scovillei</name>
    <dbReference type="NCBI Taxonomy" id="1209932"/>
    <lineage>
        <taxon>Eukaryota</taxon>
        <taxon>Fungi</taxon>
        <taxon>Dikarya</taxon>
        <taxon>Ascomycota</taxon>
        <taxon>Pezizomycotina</taxon>
        <taxon>Sordariomycetes</taxon>
        <taxon>Hypocreomycetidae</taxon>
        <taxon>Glomerellales</taxon>
        <taxon>Glomerellaceae</taxon>
        <taxon>Colletotrichum</taxon>
        <taxon>Colletotrichum acutatum species complex</taxon>
    </lineage>
</organism>
<keyword evidence="2" id="KW-1185">Reference proteome</keyword>
<dbReference type="AlphaFoldDB" id="A0A9P7UDU9"/>
<gene>
    <name evidence="1" type="ORF">JMJ77_002736</name>
</gene>
<sequence>MPVSMHTAGHWAPDVSWRAGQCHAVVGEGHRSSGLSTRDTYCRW</sequence>
<protein>
    <submittedName>
        <fullName evidence="1">F-box domain-containing protein</fullName>
    </submittedName>
</protein>
<evidence type="ECO:0000313" key="1">
    <source>
        <dbReference type="EMBL" id="KAG7052128.1"/>
    </source>
</evidence>
<feature type="non-terminal residue" evidence="1">
    <location>
        <position position="44"/>
    </location>
</feature>
<name>A0A9P7UDU9_9PEZI</name>
<reference evidence="1" key="1">
    <citation type="submission" date="2021-05" db="EMBL/GenBank/DDBJ databases">
        <title>Comparative genomics of three Colletotrichum scovillei strains and genetic complementation revealed genes involved fungal growth and virulence on chili pepper.</title>
        <authorList>
            <person name="Hsieh D.-K."/>
            <person name="Chuang S.-C."/>
            <person name="Chen C.-Y."/>
            <person name="Chao Y.-T."/>
            <person name="Lu M.-Y.J."/>
            <person name="Lee M.-H."/>
            <person name="Shih M.-C."/>
        </authorList>
    </citation>
    <scope>NUCLEOTIDE SEQUENCE</scope>
    <source>
        <strain evidence="1">Coll-153</strain>
    </source>
</reference>
<dbReference type="Proteomes" id="UP000699042">
    <property type="component" value="Unassembled WGS sequence"/>
</dbReference>
<proteinExistence type="predicted"/>
<dbReference type="EMBL" id="JAESDN010000004">
    <property type="protein sequence ID" value="KAG7052128.1"/>
    <property type="molecule type" value="Genomic_DNA"/>
</dbReference>